<accession>A0A2T6KLN1</accession>
<protein>
    <submittedName>
        <fullName evidence="1">Uncharacterized protein</fullName>
    </submittedName>
</protein>
<comment type="caution">
    <text evidence="1">The sequence shown here is derived from an EMBL/GenBank/DDBJ whole genome shotgun (WGS) entry which is preliminary data.</text>
</comment>
<proteinExistence type="predicted"/>
<evidence type="ECO:0000313" key="2">
    <source>
        <dbReference type="Proteomes" id="UP000244523"/>
    </source>
</evidence>
<dbReference type="EMBL" id="QBUD01000002">
    <property type="protein sequence ID" value="PUB17125.1"/>
    <property type="molecule type" value="Genomic_DNA"/>
</dbReference>
<sequence>MSLMRKSGSVVAAIGVVFGLVFIVQDYGVGTPREVRKANQPAASAVRSVMMSKSSAGEAVFGMPATGSQPLPEISTDENIAAIDSVLGEVSSPRAEFVQSSPMDGCVTSLQAQANPAAMVSLSITSPCHPNDGFVVWHDRLAFSLVTDGTGAASVNVPALHEESEFVVTLENLEEARVSVFVEDANDYDRAILQWRGEHNLQLHALERGATYGDPGHIWSASTQSAALAVEGERGFMMRLGSSKASLPYWAEVYTYPAQLTGRDGQVALHVGAVVTQANCGRSVDAVALQTNASQFFVSRDLVVAMLDCSSVGESVMYGNLFDPLRLAKG</sequence>
<evidence type="ECO:0000313" key="1">
    <source>
        <dbReference type="EMBL" id="PUB17125.1"/>
    </source>
</evidence>
<dbReference type="Proteomes" id="UP000244523">
    <property type="component" value="Unassembled WGS sequence"/>
</dbReference>
<organism evidence="1 2">
    <name type="scientific">Yoonia sediminilitoris</name>
    <dbReference type="NCBI Taxonomy" id="1286148"/>
    <lineage>
        <taxon>Bacteria</taxon>
        <taxon>Pseudomonadati</taxon>
        <taxon>Pseudomonadota</taxon>
        <taxon>Alphaproteobacteria</taxon>
        <taxon>Rhodobacterales</taxon>
        <taxon>Paracoccaceae</taxon>
        <taxon>Yoonia</taxon>
    </lineage>
</organism>
<dbReference type="RefSeq" id="WP_133175946.1">
    <property type="nucleotide sequence ID" value="NZ_QBUD01000002.1"/>
</dbReference>
<keyword evidence="2" id="KW-1185">Reference proteome</keyword>
<gene>
    <name evidence="1" type="ORF">C8N45_102135</name>
</gene>
<dbReference type="AlphaFoldDB" id="A0A2T6KLN1"/>
<name>A0A2T6KLN1_9RHOB</name>
<reference evidence="1 2" key="1">
    <citation type="submission" date="2018-04" db="EMBL/GenBank/DDBJ databases">
        <title>Genomic Encyclopedia of Archaeal and Bacterial Type Strains, Phase II (KMG-II): from individual species to whole genera.</title>
        <authorList>
            <person name="Goeker M."/>
        </authorList>
    </citation>
    <scope>NUCLEOTIDE SEQUENCE [LARGE SCALE GENOMIC DNA]</scope>
    <source>
        <strain evidence="1 2">DSM 29955</strain>
    </source>
</reference>
<dbReference type="OrthoDB" id="7956241at2"/>